<evidence type="ECO:0000259" key="13">
    <source>
        <dbReference type="Pfam" id="PF04695"/>
    </source>
</evidence>
<comment type="subcellular location">
    <subcellularLocation>
        <location evidence="9 10">Peroxisome membrane</location>
    </subcellularLocation>
</comment>
<dbReference type="InterPro" id="IPR006785">
    <property type="entry name" value="Pex14_N"/>
</dbReference>
<dbReference type="Gene3D" id="1.10.10.10">
    <property type="entry name" value="Winged helix-like DNA-binding domain superfamily/Winged helix DNA-binding domain"/>
    <property type="match status" value="1"/>
</dbReference>
<comment type="similarity">
    <text evidence="1 10">Belongs to the peroxin-14 family.</text>
</comment>
<feature type="domain" description="Peroxisome membrane anchor protein Pex14p N-terminal" evidence="13">
    <location>
        <begin position="28"/>
        <end position="71"/>
    </location>
</feature>
<keyword evidence="11" id="KW-0175">Coiled coil</keyword>
<feature type="coiled-coil region" evidence="11">
    <location>
        <begin position="128"/>
        <end position="180"/>
    </location>
</feature>
<evidence type="ECO:0000256" key="3">
    <source>
        <dbReference type="ARBA" id="ARBA00022927"/>
    </source>
</evidence>
<evidence type="ECO:0000256" key="1">
    <source>
        <dbReference type="ARBA" id="ARBA00005443"/>
    </source>
</evidence>
<dbReference type="GO" id="GO:0005102">
    <property type="term" value="F:signaling receptor binding"/>
    <property type="evidence" value="ECO:0007669"/>
    <property type="project" value="TreeGrafter"/>
</dbReference>
<dbReference type="InterPro" id="IPR036388">
    <property type="entry name" value="WH-like_DNA-bd_sf"/>
</dbReference>
<evidence type="ECO:0000313" key="14">
    <source>
        <dbReference type="EnsemblMetazoa" id="CLYHEMP012782.2"/>
    </source>
</evidence>
<evidence type="ECO:0000256" key="7">
    <source>
        <dbReference type="ARBA" id="ARBA00029502"/>
    </source>
</evidence>
<dbReference type="GO" id="GO:1990429">
    <property type="term" value="C:peroxisomal importomer complex"/>
    <property type="evidence" value="ECO:0007669"/>
    <property type="project" value="TreeGrafter"/>
</dbReference>
<feature type="region of interest" description="Disordered" evidence="12">
    <location>
        <begin position="206"/>
        <end position="254"/>
    </location>
</feature>
<sequence length="254" mass="28955">MKSQDIVFKMESENNTENQGPALVDLDEKKVNVAVRFLNNLNVRDTPKDHKMKFLMAKGLNEQEIELAMKKAEAIRENTKEKEEEEWTFWDYFKGIVLSAGILSSANYAYKAYVLPYVAHEIKDDQRIETLKDSVQVLKDDLKQKTYEFTCTLKSIQSLLEDQKKLLGNIEKELGKKQNDDVSMTNIKTDLASLKSMMLSKDKFPAAPFVSTSGPSSAEIPAWQKAKDEKNSDLVLEDGEEKSEVKITEENSDE</sequence>
<evidence type="ECO:0000256" key="8">
    <source>
        <dbReference type="ARBA" id="ARBA00029691"/>
    </source>
</evidence>
<proteinExistence type="inferred from homology"/>
<evidence type="ECO:0000256" key="12">
    <source>
        <dbReference type="SAM" id="MobiDB-lite"/>
    </source>
</evidence>
<organism evidence="14 15">
    <name type="scientific">Clytia hemisphaerica</name>
    <dbReference type="NCBI Taxonomy" id="252671"/>
    <lineage>
        <taxon>Eukaryota</taxon>
        <taxon>Metazoa</taxon>
        <taxon>Cnidaria</taxon>
        <taxon>Hydrozoa</taxon>
        <taxon>Hydroidolina</taxon>
        <taxon>Leptothecata</taxon>
        <taxon>Obeliida</taxon>
        <taxon>Clytiidae</taxon>
        <taxon>Clytia</taxon>
    </lineage>
</organism>
<dbReference type="InterPro" id="IPR025655">
    <property type="entry name" value="PEX14"/>
</dbReference>
<evidence type="ECO:0000256" key="6">
    <source>
        <dbReference type="ARBA" id="ARBA00023140"/>
    </source>
</evidence>
<dbReference type="AlphaFoldDB" id="A0A7M5WT90"/>
<evidence type="ECO:0000256" key="10">
    <source>
        <dbReference type="RuleBase" id="RU367032"/>
    </source>
</evidence>
<evidence type="ECO:0000256" key="5">
    <source>
        <dbReference type="ARBA" id="ARBA00023136"/>
    </source>
</evidence>
<keyword evidence="15" id="KW-1185">Reference proteome</keyword>
<dbReference type="PANTHER" id="PTHR23058:SF0">
    <property type="entry name" value="PEROXISOMAL MEMBRANE PROTEIN PEX14"/>
    <property type="match status" value="1"/>
</dbReference>
<feature type="compositionally biased region" description="Basic and acidic residues" evidence="12">
    <location>
        <begin position="242"/>
        <end position="254"/>
    </location>
</feature>
<dbReference type="OrthoDB" id="16816at2759"/>
<evidence type="ECO:0000313" key="15">
    <source>
        <dbReference type="Proteomes" id="UP000594262"/>
    </source>
</evidence>
<dbReference type="EnsemblMetazoa" id="CLYHEMT012782.2">
    <property type="protein sequence ID" value="CLYHEMP012782.2"/>
    <property type="gene ID" value="CLYHEMG012782"/>
</dbReference>
<keyword evidence="3 10" id="KW-0653">Protein transport</keyword>
<evidence type="ECO:0000256" key="2">
    <source>
        <dbReference type="ARBA" id="ARBA00022448"/>
    </source>
</evidence>
<accession>A0A7M5WT90</accession>
<reference evidence="14" key="1">
    <citation type="submission" date="2021-01" db="UniProtKB">
        <authorList>
            <consortium name="EnsemblMetazoa"/>
        </authorList>
    </citation>
    <scope>IDENTIFICATION</scope>
</reference>
<keyword evidence="6 10" id="KW-0576">Peroxisome</keyword>
<evidence type="ECO:0000256" key="9">
    <source>
        <dbReference type="ARBA" id="ARBA00046271"/>
    </source>
</evidence>
<evidence type="ECO:0000256" key="11">
    <source>
        <dbReference type="SAM" id="Coils"/>
    </source>
</evidence>
<comment type="function">
    <text evidence="10">Component of the PEX13-PEX14 docking complex, a translocon channel that specifically mediates the import of peroxisomal cargo proteins bound to PEX5 receptor. The PEX13-PEX14 docking complex forms a large import pore which can be opened to a diameter of about 9 nm. Mechanistically, PEX5 receptor along with cargo proteins associates with the PEX14 subunit of the PEX13-PEX14 docking complex in the cytosol, leading to the insertion of the receptor into the organelle membrane with the concomitant translocation of the cargo into the peroxisome matrix.</text>
</comment>
<keyword evidence="2 10" id="KW-0813">Transport</keyword>
<keyword evidence="5 10" id="KW-0472">Membrane</keyword>
<dbReference type="GO" id="GO:0016560">
    <property type="term" value="P:protein import into peroxisome matrix, docking"/>
    <property type="evidence" value="ECO:0007669"/>
    <property type="project" value="UniProtKB-UniRule"/>
</dbReference>
<evidence type="ECO:0000256" key="4">
    <source>
        <dbReference type="ARBA" id="ARBA00023010"/>
    </source>
</evidence>
<dbReference type="PANTHER" id="PTHR23058">
    <property type="entry name" value="PEROXISOMAL MEMBRANE PROTEIN PEX14"/>
    <property type="match status" value="1"/>
</dbReference>
<keyword evidence="4" id="KW-0811">Translocation</keyword>
<name>A0A7M5WT90_9CNID</name>
<protein>
    <recommendedName>
        <fullName evidence="7 10">Peroxisomal membrane protein PEX14</fullName>
    </recommendedName>
    <alternativeName>
        <fullName evidence="8 10">Peroxin-14</fullName>
    </alternativeName>
</protein>
<dbReference type="Proteomes" id="UP000594262">
    <property type="component" value="Unplaced"/>
</dbReference>
<dbReference type="Pfam" id="PF04695">
    <property type="entry name" value="Pex14_N"/>
    <property type="match status" value="1"/>
</dbReference>
<dbReference type="GO" id="GO:0005778">
    <property type="term" value="C:peroxisomal membrane"/>
    <property type="evidence" value="ECO:0007669"/>
    <property type="project" value="UniProtKB-SubCell"/>
</dbReference>